<dbReference type="Proteomes" id="UP001300692">
    <property type="component" value="Unassembled WGS sequence"/>
</dbReference>
<keyword evidence="6 7" id="KW-0998">Cell outer membrane</keyword>
<dbReference type="InterPro" id="IPR012910">
    <property type="entry name" value="Plug_dom"/>
</dbReference>
<dbReference type="Gene3D" id="2.170.130.10">
    <property type="entry name" value="TonB-dependent receptor, plug domain"/>
    <property type="match status" value="1"/>
</dbReference>
<dbReference type="InterPro" id="IPR037066">
    <property type="entry name" value="Plug_dom_sf"/>
</dbReference>
<evidence type="ECO:0000256" key="1">
    <source>
        <dbReference type="ARBA" id="ARBA00004571"/>
    </source>
</evidence>
<dbReference type="PANTHER" id="PTHR40980:SF4">
    <property type="entry name" value="TONB-DEPENDENT RECEPTOR-LIKE BETA-BARREL DOMAIN-CONTAINING PROTEIN"/>
    <property type="match status" value="1"/>
</dbReference>
<dbReference type="InterPro" id="IPR036942">
    <property type="entry name" value="Beta-barrel_TonB_sf"/>
</dbReference>
<evidence type="ECO:0000256" key="6">
    <source>
        <dbReference type="ARBA" id="ARBA00023237"/>
    </source>
</evidence>
<dbReference type="Gene3D" id="2.60.40.1120">
    <property type="entry name" value="Carboxypeptidase-like, regulatory domain"/>
    <property type="match status" value="1"/>
</dbReference>
<gene>
    <name evidence="11" type="ORF">N7U62_19230</name>
</gene>
<dbReference type="Pfam" id="PF07715">
    <property type="entry name" value="Plug"/>
    <property type="match status" value="1"/>
</dbReference>
<dbReference type="PANTHER" id="PTHR40980">
    <property type="entry name" value="PLUG DOMAIN-CONTAINING PROTEIN"/>
    <property type="match status" value="1"/>
</dbReference>
<comment type="subcellular location">
    <subcellularLocation>
        <location evidence="1 7">Cell outer membrane</location>
        <topology evidence="1 7">Multi-pass membrane protein</topology>
    </subcellularLocation>
</comment>
<dbReference type="Gene3D" id="2.40.170.20">
    <property type="entry name" value="TonB-dependent receptor, beta-barrel domain"/>
    <property type="match status" value="1"/>
</dbReference>
<evidence type="ECO:0000256" key="3">
    <source>
        <dbReference type="ARBA" id="ARBA00022452"/>
    </source>
</evidence>
<dbReference type="Pfam" id="PF14905">
    <property type="entry name" value="OMP_b-brl_3"/>
    <property type="match status" value="1"/>
</dbReference>
<dbReference type="SUPFAM" id="SSF56935">
    <property type="entry name" value="Porins"/>
    <property type="match status" value="1"/>
</dbReference>
<dbReference type="NCBIfam" id="TIGR01782">
    <property type="entry name" value="TonB-Xanth-Caul"/>
    <property type="match status" value="1"/>
</dbReference>
<evidence type="ECO:0000313" key="12">
    <source>
        <dbReference type="Proteomes" id="UP001300692"/>
    </source>
</evidence>
<keyword evidence="12" id="KW-1185">Reference proteome</keyword>
<feature type="domain" description="Outer membrane protein beta-barrel" evidence="10">
    <location>
        <begin position="569"/>
        <end position="843"/>
    </location>
</feature>
<proteinExistence type="inferred from homology"/>
<sequence length="912" mass="101785">MKQSITILLLSLWSLTAFSQEKVIKGRITDGISGEALTGATVLLSGTQKGTITDLNGEFSLRLTPGAKTLLIKYLGYKDYNITIDPAESDFVDLQLTDMSAELLEVTVRGSLEGQQKALNQQKNAGNIKNIIAADQISRFPDPNVAEAMQRMPGVTLQRDQGEGRYVIVRGLSPQFTNMSINGEQVPSPEAGVRFVALDAVPADQLSSIEISKTLTPDMDGDAIGGSVNLVTRKANSSNLEVQGTVVGGYNALMGKPNAQGSLMLSKRFGASEKLGILINGSHFYSDRGSDNWERDGDEIELRDYQLRRTRTALSSTIDYRFNPNSEIYLRGIYNSFSDREWRRRYVMVPNADDSPFEDHEIERLTKDRFERQDIASINLGGKHVLPKLTLDYEVSYARAIQDTPFDFEVNFIAEPDALSTDFSNPNYPSFQTNSEFDYLDNSNYEFDELEAGNTFAKDENITGKFNIGIPYQLGNNQGLVKLGAKYRAKDKSLEVVNNKYGWAGGDISFEGQNGDFTLEKFEGGLVDDNFLGGRYELSKAAEMERVIRFFNANKNGFELEVEDKLVDESVESYEASEDVMAAYLMTDLTLNKLQIVGGVRFEQTNVDYTYNTVLFDDEGDLDDIISEEGNTHYAFILPQVNFRYSIDGMTNLRLAATTSYARPNFESIVPSQEINIADREGTIGNPELDPVSAINLDLMIDHYFGTVGVLSAGVFYKNLNNFIYKRRFETDNYQGIDFGTAIDLVQDVNGDRADLMGIEIAYQQNLTFLPGAWAGLGIYANYTYTSSSAELKDRSELGQNDKINLPGQAEHVGNLSLSYSLKGFTARVSGNFAGAYIEELGEEADEDRYINDRLQIDATANYSISPRFNVFAEFLNITNAPYEAYLAGDKDQMIQREFYSWWSRVGVKFTL</sequence>
<dbReference type="InterPro" id="IPR039426">
    <property type="entry name" value="TonB-dep_rcpt-like"/>
</dbReference>
<evidence type="ECO:0000256" key="8">
    <source>
        <dbReference type="SAM" id="SignalP"/>
    </source>
</evidence>
<dbReference type="InterPro" id="IPR008969">
    <property type="entry name" value="CarboxyPept-like_regulatory"/>
</dbReference>
<dbReference type="RefSeq" id="WP_264139710.1">
    <property type="nucleotide sequence ID" value="NZ_JAOYOD010000001.1"/>
</dbReference>
<dbReference type="PROSITE" id="PS52016">
    <property type="entry name" value="TONB_DEPENDENT_REC_3"/>
    <property type="match status" value="1"/>
</dbReference>
<feature type="domain" description="TonB-dependent receptor plug" evidence="9">
    <location>
        <begin position="128"/>
        <end position="226"/>
    </location>
</feature>
<keyword evidence="2 7" id="KW-0813">Transport</keyword>
<keyword evidence="4 7" id="KW-0812">Transmembrane</keyword>
<reference evidence="11 12" key="1">
    <citation type="submission" date="2022-10" db="EMBL/GenBank/DDBJ databases">
        <title>Comparative genomics and taxonomic characterization of three novel marine species of genus Reichenbachiella exhibiting antioxidant and polysaccharide degradation activities.</title>
        <authorList>
            <person name="Muhammad N."/>
            <person name="Lee Y.-J."/>
            <person name="Ko J."/>
            <person name="Kim S.-G."/>
        </authorList>
    </citation>
    <scope>NUCLEOTIDE SEQUENCE [LARGE SCALE GENOMIC DNA]</scope>
    <source>
        <strain evidence="11 12">ABR2-5</strain>
    </source>
</reference>
<keyword evidence="5 7" id="KW-0472">Membrane</keyword>
<evidence type="ECO:0000259" key="10">
    <source>
        <dbReference type="Pfam" id="PF14905"/>
    </source>
</evidence>
<evidence type="ECO:0000259" key="9">
    <source>
        <dbReference type="Pfam" id="PF07715"/>
    </source>
</evidence>
<comment type="caution">
    <text evidence="11">The sequence shown here is derived from an EMBL/GenBank/DDBJ whole genome shotgun (WGS) entry which is preliminary data.</text>
</comment>
<dbReference type="InterPro" id="IPR010104">
    <property type="entry name" value="TonB_rcpt_bac"/>
</dbReference>
<evidence type="ECO:0000256" key="2">
    <source>
        <dbReference type="ARBA" id="ARBA00022448"/>
    </source>
</evidence>
<evidence type="ECO:0000256" key="4">
    <source>
        <dbReference type="ARBA" id="ARBA00022692"/>
    </source>
</evidence>
<comment type="similarity">
    <text evidence="7">Belongs to the TonB-dependent receptor family.</text>
</comment>
<dbReference type="EMBL" id="JAOYOD010000001">
    <property type="protein sequence ID" value="MCV9388820.1"/>
    <property type="molecule type" value="Genomic_DNA"/>
</dbReference>
<name>A0ABT3CYP4_9BACT</name>
<protein>
    <submittedName>
        <fullName evidence="11">TonB-dependent receptor</fullName>
    </submittedName>
</protein>
<feature type="signal peptide" evidence="8">
    <location>
        <begin position="1"/>
        <end position="19"/>
    </location>
</feature>
<dbReference type="Pfam" id="PF13715">
    <property type="entry name" value="CarbopepD_reg_2"/>
    <property type="match status" value="1"/>
</dbReference>
<organism evidence="11 12">
    <name type="scientific">Reichenbachiella ulvae</name>
    <dbReference type="NCBI Taxonomy" id="2980104"/>
    <lineage>
        <taxon>Bacteria</taxon>
        <taxon>Pseudomonadati</taxon>
        <taxon>Bacteroidota</taxon>
        <taxon>Cytophagia</taxon>
        <taxon>Cytophagales</taxon>
        <taxon>Reichenbachiellaceae</taxon>
        <taxon>Reichenbachiella</taxon>
    </lineage>
</organism>
<keyword evidence="8" id="KW-0732">Signal</keyword>
<dbReference type="InterPro" id="IPR041700">
    <property type="entry name" value="OMP_b-brl_3"/>
</dbReference>
<keyword evidence="3 7" id="KW-1134">Transmembrane beta strand</keyword>
<feature type="chain" id="PRO_5045643136" evidence="8">
    <location>
        <begin position="20"/>
        <end position="912"/>
    </location>
</feature>
<evidence type="ECO:0000313" key="11">
    <source>
        <dbReference type="EMBL" id="MCV9388820.1"/>
    </source>
</evidence>
<evidence type="ECO:0000256" key="7">
    <source>
        <dbReference type="PROSITE-ProRule" id="PRU01360"/>
    </source>
</evidence>
<dbReference type="SUPFAM" id="SSF49464">
    <property type="entry name" value="Carboxypeptidase regulatory domain-like"/>
    <property type="match status" value="1"/>
</dbReference>
<accession>A0ABT3CYP4</accession>
<keyword evidence="11" id="KW-0675">Receptor</keyword>
<evidence type="ECO:0000256" key="5">
    <source>
        <dbReference type="ARBA" id="ARBA00023136"/>
    </source>
</evidence>